<dbReference type="EMBL" id="CP036265">
    <property type="protein sequence ID" value="QDT14977.1"/>
    <property type="molecule type" value="Genomic_DNA"/>
</dbReference>
<dbReference type="KEGG" id="acaf:CA12_10570"/>
<dbReference type="PROSITE" id="PS00409">
    <property type="entry name" value="PROKAR_NTER_METHYL"/>
    <property type="match status" value="1"/>
</dbReference>
<evidence type="ECO:0000313" key="3">
    <source>
        <dbReference type="Proteomes" id="UP000318741"/>
    </source>
</evidence>
<keyword evidence="3" id="KW-1185">Reference proteome</keyword>
<keyword evidence="1" id="KW-0472">Membrane</keyword>
<keyword evidence="1" id="KW-1133">Transmembrane helix</keyword>
<gene>
    <name evidence="2" type="ORF">CA12_10570</name>
</gene>
<dbReference type="RefSeq" id="WP_145357822.1">
    <property type="nucleotide sequence ID" value="NZ_CP036265.1"/>
</dbReference>
<dbReference type="PANTHER" id="PTHR30093:SF2">
    <property type="entry name" value="TYPE II SECRETION SYSTEM PROTEIN H"/>
    <property type="match status" value="1"/>
</dbReference>
<keyword evidence="1" id="KW-0812">Transmembrane</keyword>
<dbReference type="Proteomes" id="UP000318741">
    <property type="component" value="Chromosome"/>
</dbReference>
<name>A0A517P6I2_9PLAN</name>
<reference evidence="2 3" key="1">
    <citation type="submission" date="2019-02" db="EMBL/GenBank/DDBJ databases">
        <title>Deep-cultivation of Planctomycetes and their phenomic and genomic characterization uncovers novel biology.</title>
        <authorList>
            <person name="Wiegand S."/>
            <person name="Jogler M."/>
            <person name="Boedeker C."/>
            <person name="Pinto D."/>
            <person name="Vollmers J."/>
            <person name="Rivas-Marin E."/>
            <person name="Kohn T."/>
            <person name="Peeters S.H."/>
            <person name="Heuer A."/>
            <person name="Rast P."/>
            <person name="Oberbeckmann S."/>
            <person name="Bunk B."/>
            <person name="Jeske O."/>
            <person name="Meyerdierks A."/>
            <person name="Storesund J.E."/>
            <person name="Kallscheuer N."/>
            <person name="Luecker S."/>
            <person name="Lage O.M."/>
            <person name="Pohl T."/>
            <person name="Merkel B.J."/>
            <person name="Hornburger P."/>
            <person name="Mueller R.-W."/>
            <person name="Bruemmer F."/>
            <person name="Labrenz M."/>
            <person name="Spormann A.M."/>
            <person name="Op den Camp H."/>
            <person name="Overmann J."/>
            <person name="Amann R."/>
            <person name="Jetten M.S.M."/>
            <person name="Mascher T."/>
            <person name="Medema M.H."/>
            <person name="Devos D.P."/>
            <person name="Kaster A.-K."/>
            <person name="Ovreas L."/>
            <person name="Rohde M."/>
            <person name="Galperin M.Y."/>
            <person name="Jogler C."/>
        </authorList>
    </citation>
    <scope>NUCLEOTIDE SEQUENCE [LARGE SCALE GENOMIC DNA]</scope>
    <source>
        <strain evidence="2 3">CA12</strain>
    </source>
</reference>
<dbReference type="Pfam" id="PF07963">
    <property type="entry name" value="N_methyl"/>
    <property type="match status" value="1"/>
</dbReference>
<accession>A0A517P6I2</accession>
<dbReference type="SUPFAM" id="SSF54523">
    <property type="entry name" value="Pili subunits"/>
    <property type="match status" value="1"/>
</dbReference>
<protein>
    <submittedName>
        <fullName evidence="2">Putative major pilin subunit</fullName>
    </submittedName>
</protein>
<proteinExistence type="predicted"/>
<dbReference type="OrthoDB" id="254023at2"/>
<dbReference type="PANTHER" id="PTHR30093">
    <property type="entry name" value="GENERAL SECRETION PATHWAY PROTEIN G"/>
    <property type="match status" value="1"/>
</dbReference>
<dbReference type="InterPro" id="IPR045584">
    <property type="entry name" value="Pilin-like"/>
</dbReference>
<sequence length="420" mass="43145">MQRRLSSAAAPVQGTRKGFTLIELLVVIAIIAILVSLIIPAVNNARAAANSLKDKSNLKNIGIGLHSFATNDPLERFCTGAYDFRRDGCPDTYGWVADMVNSGAASGQDLTSPISDLKGSEKLNDLLGNDTTDGRDGAPASRLQAGICGNGTVDPADDFDGSAANSPERAAVVSQMMEDGYTTNYAASWWLVRSGPKLQPGVTVQTISATGSLKGLSGTLGPLTRTRLENSNIPSSVVPFLGVGASGDTDEAILEADIPGKLGAGEQLAEAFNDGPAHSADGSSVTLMDNGAGVTISSVLAPFKQGGILGGLPNGDSIAATNDTAAGAAIYLQDTRDWFAWGGTGKKKHVNLLNGDGSVIQVQDQNGDGFLNPGFAMASTATVAADGFTGSDVELPPSISWNGPLLMQDEGAFGKGITED</sequence>
<dbReference type="Gene3D" id="3.30.700.10">
    <property type="entry name" value="Glycoprotein, Type 4 Pilin"/>
    <property type="match status" value="1"/>
</dbReference>
<evidence type="ECO:0000313" key="2">
    <source>
        <dbReference type="EMBL" id="QDT14977.1"/>
    </source>
</evidence>
<dbReference type="InterPro" id="IPR012902">
    <property type="entry name" value="N_methyl_site"/>
</dbReference>
<feature type="transmembrane region" description="Helical" evidence="1">
    <location>
        <begin position="21"/>
        <end position="42"/>
    </location>
</feature>
<dbReference type="AlphaFoldDB" id="A0A517P6I2"/>
<dbReference type="NCBIfam" id="TIGR02532">
    <property type="entry name" value="IV_pilin_GFxxxE"/>
    <property type="match status" value="1"/>
</dbReference>
<evidence type="ECO:0000256" key="1">
    <source>
        <dbReference type="SAM" id="Phobius"/>
    </source>
</evidence>
<organism evidence="2 3">
    <name type="scientific">Alienimonas californiensis</name>
    <dbReference type="NCBI Taxonomy" id="2527989"/>
    <lineage>
        <taxon>Bacteria</taxon>
        <taxon>Pseudomonadati</taxon>
        <taxon>Planctomycetota</taxon>
        <taxon>Planctomycetia</taxon>
        <taxon>Planctomycetales</taxon>
        <taxon>Planctomycetaceae</taxon>
        <taxon>Alienimonas</taxon>
    </lineage>
</organism>